<evidence type="ECO:0000256" key="1">
    <source>
        <dbReference type="SAM" id="MobiDB-lite"/>
    </source>
</evidence>
<dbReference type="AlphaFoldDB" id="A0A2C6KM89"/>
<evidence type="ECO:0000313" key="2">
    <source>
        <dbReference type="EMBL" id="PHJ18259.1"/>
    </source>
</evidence>
<accession>A0A2C6KM89</accession>
<organism evidence="2 3">
    <name type="scientific">Cystoisospora suis</name>
    <dbReference type="NCBI Taxonomy" id="483139"/>
    <lineage>
        <taxon>Eukaryota</taxon>
        <taxon>Sar</taxon>
        <taxon>Alveolata</taxon>
        <taxon>Apicomplexa</taxon>
        <taxon>Conoidasida</taxon>
        <taxon>Coccidia</taxon>
        <taxon>Eucoccidiorida</taxon>
        <taxon>Eimeriorina</taxon>
        <taxon>Sarcocystidae</taxon>
        <taxon>Cystoisospora</taxon>
    </lineage>
</organism>
<comment type="caution">
    <text evidence="2">The sequence shown here is derived from an EMBL/GenBank/DDBJ whole genome shotgun (WGS) entry which is preliminary data.</text>
</comment>
<name>A0A2C6KM89_9APIC</name>
<dbReference type="RefSeq" id="XP_067919967.1">
    <property type="nucleotide sequence ID" value="XM_068068057.1"/>
</dbReference>
<reference evidence="2 3" key="1">
    <citation type="journal article" date="2017" name="Int. J. Parasitol.">
        <title>The genome of the protozoan parasite Cystoisospora suis and a reverse vaccinology approach to identify vaccine candidates.</title>
        <authorList>
            <person name="Palmieri N."/>
            <person name="Shrestha A."/>
            <person name="Ruttkowski B."/>
            <person name="Beck T."/>
            <person name="Vogl C."/>
            <person name="Tomley F."/>
            <person name="Blake D.P."/>
            <person name="Joachim A."/>
        </authorList>
    </citation>
    <scope>NUCLEOTIDE SEQUENCE [LARGE SCALE GENOMIC DNA]</scope>
    <source>
        <strain evidence="2 3">Wien I</strain>
    </source>
</reference>
<protein>
    <submittedName>
        <fullName evidence="2">Uncharacterized protein</fullName>
    </submittedName>
</protein>
<dbReference type="VEuPathDB" id="ToxoDB:CSUI_007914"/>
<dbReference type="GeneID" id="94431268"/>
<feature type="region of interest" description="Disordered" evidence="1">
    <location>
        <begin position="197"/>
        <end position="218"/>
    </location>
</feature>
<dbReference type="Proteomes" id="UP000221165">
    <property type="component" value="Unassembled WGS sequence"/>
</dbReference>
<sequence length="275" mass="29992">MLMENVLACHFPAAYQRHAEYICKGKQSYVNARSREHVAASLPVRLMSRMLQHVAGDVLLKLPEAQEERRLGRREAKPQEDRRWISGKKNARLAAAARVQEGKPVFPPLVLSQLLYTLSLLDFYTSHRTPAEIQRAAGLFKKVKSILRPEELVTAGSAGGRSIASSVVGVVAALSIQTHLQSATGGACDGKGMTPCQGGGDCKKPSNRSDAAQMDRPKTGQLTAADSFLICRLLRVALPHASTLSLQQHSVLLECLCVHLGFHHDFILDVLRATA</sequence>
<feature type="non-terminal residue" evidence="2">
    <location>
        <position position="275"/>
    </location>
</feature>
<keyword evidence="3" id="KW-1185">Reference proteome</keyword>
<dbReference type="EMBL" id="MIGC01004288">
    <property type="protein sequence ID" value="PHJ18259.1"/>
    <property type="molecule type" value="Genomic_DNA"/>
</dbReference>
<proteinExistence type="predicted"/>
<gene>
    <name evidence="2" type="ORF">CSUI_007914</name>
</gene>
<evidence type="ECO:0000313" key="3">
    <source>
        <dbReference type="Proteomes" id="UP000221165"/>
    </source>
</evidence>